<evidence type="ECO:0000313" key="2">
    <source>
        <dbReference type="EMBL" id="TQV91056.1"/>
    </source>
</evidence>
<dbReference type="PANTHER" id="PTHR13847:SF279">
    <property type="entry name" value="FAD DEPENDENT OXIDOREDUCTASE DOMAIN-CONTAINING PROTEIN-RELATED"/>
    <property type="match status" value="1"/>
</dbReference>
<reference evidence="2 3" key="1">
    <citation type="journal article" date="2019" name="Appl. Microbiol. Biotechnol.">
        <title>Genome sequence of Isaria javanica and comparative genome analysis insights into family S53 peptidase evolution in fungal entomopathogens.</title>
        <authorList>
            <person name="Lin R."/>
            <person name="Zhang X."/>
            <person name="Xin B."/>
            <person name="Zou M."/>
            <person name="Gao Y."/>
            <person name="Qin F."/>
            <person name="Hu Q."/>
            <person name="Xie B."/>
            <person name="Cheng X."/>
        </authorList>
    </citation>
    <scope>NUCLEOTIDE SEQUENCE [LARGE SCALE GENOMIC DNA]</scope>
    <source>
        <strain evidence="2 3">IJ1G</strain>
    </source>
</reference>
<keyword evidence="3" id="KW-1185">Reference proteome</keyword>
<dbReference type="PANTHER" id="PTHR13847">
    <property type="entry name" value="SARCOSINE DEHYDROGENASE-RELATED"/>
    <property type="match status" value="1"/>
</dbReference>
<evidence type="ECO:0000259" key="1">
    <source>
        <dbReference type="Pfam" id="PF01266"/>
    </source>
</evidence>
<protein>
    <submittedName>
        <fullName evidence="2">FAD dependent oxidoreductase</fullName>
    </submittedName>
</protein>
<feature type="domain" description="FAD dependent oxidoreductase" evidence="1">
    <location>
        <begin position="35"/>
        <end position="421"/>
    </location>
</feature>
<dbReference type="Gene3D" id="3.30.9.10">
    <property type="entry name" value="D-Amino Acid Oxidase, subunit A, domain 2"/>
    <property type="match status" value="1"/>
</dbReference>
<name>A0A545VM64_9HYPO</name>
<dbReference type="AlphaFoldDB" id="A0A545VM64"/>
<dbReference type="Pfam" id="PF01266">
    <property type="entry name" value="DAO"/>
    <property type="match status" value="1"/>
</dbReference>
<dbReference type="OrthoDB" id="429143at2759"/>
<dbReference type="SUPFAM" id="SSF51905">
    <property type="entry name" value="FAD/NAD(P)-binding domain"/>
    <property type="match status" value="1"/>
</dbReference>
<dbReference type="Gene3D" id="3.50.50.60">
    <property type="entry name" value="FAD/NAD(P)-binding domain"/>
    <property type="match status" value="1"/>
</dbReference>
<accession>A0A545VM64</accession>
<dbReference type="InterPro" id="IPR006076">
    <property type="entry name" value="FAD-dep_OxRdtase"/>
</dbReference>
<sequence length="453" mass="49471">MNFTPVPNPTASYWLSEPHELADFCSAATVPEQVDIAIIGTGLAGVATAYHILKSSDAKQKRPSVALIEARGACSGATARNGGHIKVKLETLRDWYEQHGPAAAAALVSWSEAQRRCLQQISEDEGIDCELQVRRSYDIFFDKEHAAGLKEWLSARRKEGVDWLKDMQWVEGPHIERVTGVKGAVAAFSSPAVSLWPYKFVTGLLEKVMELGATLYTNTPVKSVQSSTSQSSPAVLSTSKGDVRAAKVVYASNAYVAGLVPQYRRVIVPFVGQNSRIVPSRATLEQAPTLATTYNFHHDAAWVDYLNPRPDGAVIHGGGGRSFRKDRNDRSGAWFNSVDDSRLISDRVAEDFRVFDQQHFYGWQNGEAKVGSTWTGVMGVTKDGLPHAGRVPGTDNEWILAGFNGGGMLLIPTMTKGIAEMVLDGKDLEDTNIPPLFKTTDSRLSNIFTDVSD</sequence>
<dbReference type="GO" id="GO:0005737">
    <property type="term" value="C:cytoplasm"/>
    <property type="evidence" value="ECO:0007669"/>
    <property type="project" value="TreeGrafter"/>
</dbReference>
<comment type="caution">
    <text evidence="2">The sequence shown here is derived from an EMBL/GenBank/DDBJ whole genome shotgun (WGS) entry which is preliminary data.</text>
</comment>
<dbReference type="STRING" id="43265.A0A545VM64"/>
<evidence type="ECO:0000313" key="3">
    <source>
        <dbReference type="Proteomes" id="UP000315783"/>
    </source>
</evidence>
<dbReference type="EMBL" id="SPUK01000021">
    <property type="protein sequence ID" value="TQV91056.1"/>
    <property type="molecule type" value="Genomic_DNA"/>
</dbReference>
<organism evidence="2 3">
    <name type="scientific">Cordyceps javanica</name>
    <dbReference type="NCBI Taxonomy" id="43265"/>
    <lineage>
        <taxon>Eukaryota</taxon>
        <taxon>Fungi</taxon>
        <taxon>Dikarya</taxon>
        <taxon>Ascomycota</taxon>
        <taxon>Pezizomycotina</taxon>
        <taxon>Sordariomycetes</taxon>
        <taxon>Hypocreomycetidae</taxon>
        <taxon>Hypocreales</taxon>
        <taxon>Cordycipitaceae</taxon>
        <taxon>Cordyceps</taxon>
    </lineage>
</organism>
<proteinExistence type="predicted"/>
<dbReference type="Proteomes" id="UP000315783">
    <property type="component" value="Unassembled WGS sequence"/>
</dbReference>
<gene>
    <name evidence="2" type="ORF">IF1G_10291</name>
</gene>
<dbReference type="InterPro" id="IPR036188">
    <property type="entry name" value="FAD/NAD-bd_sf"/>
</dbReference>